<dbReference type="GeneID" id="28769995"/>
<gene>
    <name evidence="1" type="ORF">CC84DRAFT_492550</name>
</gene>
<dbReference type="AlphaFoldDB" id="A0A177CV35"/>
<evidence type="ECO:0000313" key="1">
    <source>
        <dbReference type="EMBL" id="OAG10730.1"/>
    </source>
</evidence>
<dbReference type="OrthoDB" id="3781946at2759"/>
<accession>A0A177CV35</accession>
<protein>
    <submittedName>
        <fullName evidence="1">Uncharacterized protein</fullName>
    </submittedName>
</protein>
<reference evidence="1 2" key="1">
    <citation type="submission" date="2016-05" db="EMBL/GenBank/DDBJ databases">
        <title>Comparative analysis of secretome profiles of manganese(II)-oxidizing ascomycete fungi.</title>
        <authorList>
            <consortium name="DOE Joint Genome Institute"/>
            <person name="Zeiner C.A."/>
            <person name="Purvine S.O."/>
            <person name="Zink E.M."/>
            <person name="Wu S."/>
            <person name="Pasa-Tolic L."/>
            <person name="Chaput D.L."/>
            <person name="Haridas S."/>
            <person name="Grigoriev I.V."/>
            <person name="Santelli C.M."/>
            <person name="Hansel C.M."/>
        </authorList>
    </citation>
    <scope>NUCLEOTIDE SEQUENCE [LARGE SCALE GENOMIC DNA]</scope>
    <source>
        <strain evidence="1 2">AP3s5-JAC2a</strain>
    </source>
</reference>
<dbReference type="Proteomes" id="UP000077069">
    <property type="component" value="Unassembled WGS sequence"/>
</dbReference>
<dbReference type="RefSeq" id="XP_018041095.1">
    <property type="nucleotide sequence ID" value="XM_018186509.1"/>
</dbReference>
<name>A0A177CV35_9PLEO</name>
<evidence type="ECO:0000313" key="2">
    <source>
        <dbReference type="Proteomes" id="UP000077069"/>
    </source>
</evidence>
<keyword evidence="2" id="KW-1185">Reference proteome</keyword>
<dbReference type="InParanoid" id="A0A177CV35"/>
<proteinExistence type="predicted"/>
<dbReference type="EMBL" id="KV441549">
    <property type="protein sequence ID" value="OAG10730.1"/>
    <property type="molecule type" value="Genomic_DNA"/>
</dbReference>
<sequence length="191" mass="22682">MTSYSLPNFSSRISKLEHFSQIAEPDSAPLHPDGSRHLLAVVYRDAPKIYPELKRYGDFSQGVRKIDISFDFISFYRFFKVTAGEFGKDCQPRCTLTYNVFERMPYLNEIIVRLPSDRMKTWVNKTHQMERPLFHITSPCPRMIYRILYERIAEALATYENVSVRNFLSETEEKRFWRKIKLFDAPETVQY</sequence>
<organism evidence="1 2">
    <name type="scientific">Paraphaeosphaeria sporulosa</name>
    <dbReference type="NCBI Taxonomy" id="1460663"/>
    <lineage>
        <taxon>Eukaryota</taxon>
        <taxon>Fungi</taxon>
        <taxon>Dikarya</taxon>
        <taxon>Ascomycota</taxon>
        <taxon>Pezizomycotina</taxon>
        <taxon>Dothideomycetes</taxon>
        <taxon>Pleosporomycetidae</taxon>
        <taxon>Pleosporales</taxon>
        <taxon>Massarineae</taxon>
        <taxon>Didymosphaeriaceae</taxon>
        <taxon>Paraphaeosphaeria</taxon>
    </lineage>
</organism>